<evidence type="ECO:0008006" key="5">
    <source>
        <dbReference type="Google" id="ProtNLM"/>
    </source>
</evidence>
<dbReference type="Proteomes" id="UP000256748">
    <property type="component" value="Unassembled WGS sequence"/>
</dbReference>
<feature type="transmembrane region" description="Helical" evidence="2">
    <location>
        <begin position="12"/>
        <end position="34"/>
    </location>
</feature>
<evidence type="ECO:0000256" key="1">
    <source>
        <dbReference type="SAM" id="MobiDB-lite"/>
    </source>
</evidence>
<dbReference type="AlphaFoldDB" id="A0A3E1B0Q1"/>
<keyword evidence="2" id="KW-0812">Transmembrane</keyword>
<evidence type="ECO:0000256" key="2">
    <source>
        <dbReference type="SAM" id="Phobius"/>
    </source>
</evidence>
<dbReference type="InterPro" id="IPR031709">
    <property type="entry name" value="PutAbiC"/>
</dbReference>
<proteinExistence type="predicted"/>
<dbReference type="EMBL" id="NAOO01000045">
    <property type="protein sequence ID" value="RFB82347.1"/>
    <property type="molecule type" value="Genomic_DNA"/>
</dbReference>
<keyword evidence="2" id="KW-1133">Transmembrane helix</keyword>
<feature type="transmembrane region" description="Helical" evidence="2">
    <location>
        <begin position="72"/>
        <end position="93"/>
    </location>
</feature>
<keyword evidence="2" id="KW-0472">Membrane</keyword>
<feature type="compositionally biased region" description="Basic and acidic residues" evidence="1">
    <location>
        <begin position="316"/>
        <end position="326"/>
    </location>
</feature>
<evidence type="ECO:0000313" key="3">
    <source>
        <dbReference type="EMBL" id="RFB82347.1"/>
    </source>
</evidence>
<reference evidence="3 4" key="1">
    <citation type="submission" date="2017-03" db="EMBL/GenBank/DDBJ databases">
        <title>Genome analysis of Rhizobial strains effectives or ineffectives for nitrogen fixation isolated from bean seeds.</title>
        <authorList>
            <person name="Peralta H."/>
            <person name="Aguilar-Vera A."/>
            <person name="Mora Y."/>
            <person name="Vargas-Lagunas C."/>
            <person name="Girard L."/>
            <person name="Mora J."/>
        </authorList>
    </citation>
    <scope>NUCLEOTIDE SEQUENCE [LARGE SCALE GENOMIC DNA]</scope>
    <source>
        <strain evidence="3 4">CCGM5</strain>
    </source>
</reference>
<dbReference type="RefSeq" id="WP_116276543.1">
    <property type="nucleotide sequence ID" value="NZ_KZ859531.1"/>
</dbReference>
<organism evidence="3 4">
    <name type="scientific">Rhizobium leguminosarum bv. trifolii</name>
    <dbReference type="NCBI Taxonomy" id="386"/>
    <lineage>
        <taxon>Bacteria</taxon>
        <taxon>Pseudomonadati</taxon>
        <taxon>Pseudomonadota</taxon>
        <taxon>Alphaproteobacteria</taxon>
        <taxon>Hyphomicrobiales</taxon>
        <taxon>Rhizobiaceae</taxon>
        <taxon>Rhizobium/Agrobacterium group</taxon>
        <taxon>Rhizobium</taxon>
    </lineage>
</organism>
<dbReference type="Pfam" id="PF16872">
    <property type="entry name" value="putAbiC"/>
    <property type="match status" value="1"/>
</dbReference>
<comment type="caution">
    <text evidence="3">The sequence shown here is derived from an EMBL/GenBank/DDBJ whole genome shotgun (WGS) entry which is preliminary data.</text>
</comment>
<gene>
    <name evidence="3" type="ORF">B5K10_32135</name>
</gene>
<protein>
    <recommendedName>
        <fullName evidence="5">Phage abortive infection protein</fullName>
    </recommendedName>
</protein>
<feature type="region of interest" description="Disordered" evidence="1">
    <location>
        <begin position="316"/>
        <end position="343"/>
    </location>
</feature>
<feature type="compositionally biased region" description="Acidic residues" evidence="1">
    <location>
        <begin position="333"/>
        <end position="343"/>
    </location>
</feature>
<evidence type="ECO:0000313" key="4">
    <source>
        <dbReference type="Proteomes" id="UP000256748"/>
    </source>
</evidence>
<feature type="transmembrane region" description="Helical" evidence="2">
    <location>
        <begin position="40"/>
        <end position="60"/>
    </location>
</feature>
<name>A0A3E1B0Q1_RHILT</name>
<sequence length="343" mass="39953">MEFDWKRIGAWIGVSAVFYVGMKYIAWPLLFYASLPAYELFMSIVLLTIGIGFWIGPAMHHIIEPDEKDSRVALIGVAVVVLLFMAVIFFYAVTHDWEKQHLGTLGDFLGGTLNPILTFLTFVGLIVTILFQQREIHEGKTEANALRIERQDDRTRAERQQFEATFFQMLNYHNSIVNSIDVHRSSTKGTLTGRECFKFFYDELLNGYNGVHLLDEMARSKSAYSGLWNVFQKDLAHYYRFLYNLIRFVNQSKFPKTKYMRIVRAQLSDFEMAIIFYNVATTDRARFKEYIEFYTLFDNLPKSLLLNASHESFFEKSAFDEDEPKKPFSFADIDPDEVPEPKE</sequence>
<feature type="transmembrane region" description="Helical" evidence="2">
    <location>
        <begin position="113"/>
        <end position="131"/>
    </location>
</feature>
<accession>A0A3E1B0Q1</accession>